<dbReference type="CDD" id="cd02231">
    <property type="entry name" value="cupin_BLL6423-like"/>
    <property type="match status" value="1"/>
</dbReference>
<dbReference type="SUPFAM" id="SSF51182">
    <property type="entry name" value="RmlC-like cupins"/>
    <property type="match status" value="1"/>
</dbReference>
<dbReference type="AlphaFoldDB" id="A0A3S4F1D9"/>
<name>A0A3S4F1D9_9PEZI</name>
<sequence length="182" mass="19422">MADSQSSAPLPDPNRYITDTNAEGKAVFSSAVEAPVGVTKDLGGALARLSYVTPGPAPINLNGGADVRSYATSLSDVPPLVPPGGGTIVWYIDTPPNTSSPMHRTVSFDLVIQIEGEVELHLDGGESRLLRPGDMTVQRSTMHMWRNPHPTRWSRMVGIMTECQPVVVNGETLGTSFPARQG</sequence>
<dbReference type="EMBL" id="OUUZ01000013">
    <property type="protein sequence ID" value="SPQ24558.1"/>
    <property type="molecule type" value="Genomic_DNA"/>
</dbReference>
<dbReference type="Proteomes" id="UP000289323">
    <property type="component" value="Unassembled WGS sequence"/>
</dbReference>
<reference evidence="1 2" key="1">
    <citation type="submission" date="2018-04" db="EMBL/GenBank/DDBJ databases">
        <authorList>
            <person name="Huttner S."/>
            <person name="Dainat J."/>
        </authorList>
    </citation>
    <scope>NUCLEOTIDE SEQUENCE [LARGE SCALE GENOMIC DNA]</scope>
</reference>
<evidence type="ECO:0000313" key="1">
    <source>
        <dbReference type="EMBL" id="SPQ24558.1"/>
    </source>
</evidence>
<accession>A0A3S4F1D9</accession>
<evidence type="ECO:0000313" key="2">
    <source>
        <dbReference type="Proteomes" id="UP000289323"/>
    </source>
</evidence>
<dbReference type="InterPro" id="IPR014710">
    <property type="entry name" value="RmlC-like_jellyroll"/>
</dbReference>
<dbReference type="PANTHER" id="PTHR36156:SF3">
    <property type="entry name" value="CUPIN 2 CONSERVED BARREL DOMAIN-CONTAINING PROTEIN"/>
    <property type="match status" value="1"/>
</dbReference>
<dbReference type="InterPro" id="IPR047142">
    <property type="entry name" value="OryJ/VirC-like"/>
</dbReference>
<dbReference type="InterPro" id="IPR011051">
    <property type="entry name" value="RmlC_Cupin_sf"/>
</dbReference>
<organism evidence="1 2">
    <name type="scientific">Thermothielavioides terrestris</name>
    <dbReference type="NCBI Taxonomy" id="2587410"/>
    <lineage>
        <taxon>Eukaryota</taxon>
        <taxon>Fungi</taxon>
        <taxon>Dikarya</taxon>
        <taxon>Ascomycota</taxon>
        <taxon>Pezizomycotina</taxon>
        <taxon>Sordariomycetes</taxon>
        <taxon>Sordariomycetidae</taxon>
        <taxon>Sordariales</taxon>
        <taxon>Chaetomiaceae</taxon>
        <taxon>Thermothielavioides</taxon>
    </lineage>
</organism>
<protein>
    <submittedName>
        <fullName evidence="1">8693089b-b5d5-4d07-bcc9-8a37df8755d3</fullName>
    </submittedName>
</protein>
<gene>
    <name evidence="1" type="ORF">TT172_LOCUS6977</name>
</gene>
<dbReference type="PANTHER" id="PTHR36156">
    <property type="entry name" value="SLR2101 PROTEIN"/>
    <property type="match status" value="1"/>
</dbReference>
<proteinExistence type="predicted"/>
<dbReference type="Gene3D" id="2.60.120.10">
    <property type="entry name" value="Jelly Rolls"/>
    <property type="match status" value="1"/>
</dbReference>